<reference evidence="2" key="1">
    <citation type="journal article" date="2019" name="Int. J. Syst. Evol. Microbiol.">
        <title>The Global Catalogue of Microorganisms (GCM) 10K type strain sequencing project: providing services to taxonomists for standard genome sequencing and annotation.</title>
        <authorList>
            <consortium name="The Broad Institute Genomics Platform"/>
            <consortium name="The Broad Institute Genome Sequencing Center for Infectious Disease"/>
            <person name="Wu L."/>
            <person name="Ma J."/>
        </authorList>
    </citation>
    <scope>NUCLEOTIDE SEQUENCE [LARGE SCALE GENOMIC DNA]</scope>
    <source>
        <strain evidence="2">CGMCC 1.12470</strain>
    </source>
</reference>
<comment type="caution">
    <text evidence="1">The sequence shown here is derived from an EMBL/GenBank/DDBJ whole genome shotgun (WGS) entry which is preliminary data.</text>
</comment>
<gene>
    <name evidence="1" type="ORF">ACFSL4_23380</name>
</gene>
<dbReference type="RefSeq" id="WP_381086254.1">
    <property type="nucleotide sequence ID" value="NZ_JBHUDX010000067.1"/>
</dbReference>
<protein>
    <submittedName>
        <fullName evidence="1">Uncharacterized protein</fullName>
    </submittedName>
</protein>
<keyword evidence="2" id="KW-1185">Reference proteome</keyword>
<sequence length="367" mass="36494">MFTEQVRRRFRKRIRRTVALIGSGAVLAGLAVVTGLPPAPVRQAQAAAADGPSGPTDETKVPHYFGPWPNWANSPLTLSKARVTIKSTAMRVGNPSADRAFATDYATPPGELGPVLVIVSGSPLPDGTLKSFQTWNQATPGGSPSASEGGLFHAYVLRPAGAADTYAVVSDSGLQTVPAPAAAAGEVTTYDVPDVAVRAGDVIGFYGEGVPVDTGVASRTDTFVYPAGVDSSTTPQTTVPPKEGGTVAVGSADYPRYPVQDRQYSFGAQVVPDGTGAEATATVDPQTGGIASIDVTAPGHGYVAGATSVTVDGGTTAATAEATVKATGAVVGLTVGAGGSGYGGFAVGITGGGGSGATATASGGWTP</sequence>
<name>A0ABW4IWD6_9ACTN</name>
<proteinExistence type="predicted"/>
<dbReference type="Proteomes" id="UP001597261">
    <property type="component" value="Unassembled WGS sequence"/>
</dbReference>
<dbReference type="EMBL" id="JBHUDX010000067">
    <property type="protein sequence ID" value="MFD1661062.1"/>
    <property type="molecule type" value="Genomic_DNA"/>
</dbReference>
<organism evidence="1 2">
    <name type="scientific">Streptomyces caeni</name>
    <dbReference type="NCBI Taxonomy" id="2307231"/>
    <lineage>
        <taxon>Bacteria</taxon>
        <taxon>Bacillati</taxon>
        <taxon>Actinomycetota</taxon>
        <taxon>Actinomycetes</taxon>
        <taxon>Kitasatosporales</taxon>
        <taxon>Streptomycetaceae</taxon>
        <taxon>Streptomyces</taxon>
    </lineage>
</organism>
<accession>A0ABW4IWD6</accession>
<evidence type="ECO:0000313" key="1">
    <source>
        <dbReference type="EMBL" id="MFD1661062.1"/>
    </source>
</evidence>
<evidence type="ECO:0000313" key="2">
    <source>
        <dbReference type="Proteomes" id="UP001597261"/>
    </source>
</evidence>